<gene>
    <name evidence="11" type="ORF">NU887_11375</name>
</gene>
<keyword evidence="5 8" id="KW-0054">Arabinose catabolism</keyword>
<proteinExistence type="inferred from homology"/>
<dbReference type="CDD" id="cd07781">
    <property type="entry name" value="ASKHA_NBD_FGGY_L-RBK"/>
    <property type="match status" value="1"/>
</dbReference>
<dbReference type="NCBIfam" id="NF003154">
    <property type="entry name" value="PRK04123.1"/>
    <property type="match status" value="1"/>
</dbReference>
<evidence type="ECO:0000256" key="3">
    <source>
        <dbReference type="ARBA" id="ARBA00022777"/>
    </source>
</evidence>
<keyword evidence="3 8" id="KW-0418">Kinase</keyword>
<protein>
    <recommendedName>
        <fullName evidence="7 8">Ribulokinase</fullName>
        <ecNumber evidence="7 8">2.7.1.16</ecNumber>
    </recommendedName>
</protein>
<comment type="similarity">
    <text evidence="8">Belongs to the ribulokinase family.</text>
</comment>
<evidence type="ECO:0000256" key="6">
    <source>
        <dbReference type="ARBA" id="ARBA00023277"/>
    </source>
</evidence>
<evidence type="ECO:0000256" key="8">
    <source>
        <dbReference type="RuleBase" id="RU003455"/>
    </source>
</evidence>
<dbReference type="Pfam" id="PF00370">
    <property type="entry name" value="FGGY_N"/>
    <property type="match status" value="1"/>
</dbReference>
<dbReference type="GO" id="GO:0005737">
    <property type="term" value="C:cytoplasm"/>
    <property type="evidence" value="ECO:0007669"/>
    <property type="project" value="TreeGrafter"/>
</dbReference>
<dbReference type="GO" id="GO:0005524">
    <property type="term" value="F:ATP binding"/>
    <property type="evidence" value="ECO:0007669"/>
    <property type="project" value="UniProtKB-UniRule"/>
</dbReference>
<dbReference type="InterPro" id="IPR000577">
    <property type="entry name" value="Carb_kinase_FGGY"/>
</dbReference>
<dbReference type="InterPro" id="IPR018485">
    <property type="entry name" value="FGGY_C"/>
</dbReference>
<evidence type="ECO:0000259" key="10">
    <source>
        <dbReference type="Pfam" id="PF02782"/>
    </source>
</evidence>
<keyword evidence="4" id="KW-0067">ATP-binding</keyword>
<comment type="catalytic activity">
    <reaction evidence="8">
        <text>L-ribulose + ATP = L-ribulose 5-phosphate + ADP + H(+)</text>
        <dbReference type="Rhea" id="RHEA:22072"/>
        <dbReference type="ChEBI" id="CHEBI:15378"/>
        <dbReference type="ChEBI" id="CHEBI:16880"/>
        <dbReference type="ChEBI" id="CHEBI:30616"/>
        <dbReference type="ChEBI" id="CHEBI:58226"/>
        <dbReference type="ChEBI" id="CHEBI:456216"/>
        <dbReference type="EC" id="2.7.1.16"/>
    </reaction>
</comment>
<dbReference type="GO" id="GO:0019150">
    <property type="term" value="F:D-ribulokinase activity"/>
    <property type="evidence" value="ECO:0007669"/>
    <property type="project" value="TreeGrafter"/>
</dbReference>
<evidence type="ECO:0000313" key="11">
    <source>
        <dbReference type="EMBL" id="MCR9015640.1"/>
    </source>
</evidence>
<keyword evidence="12" id="KW-1185">Reference proteome</keyword>
<dbReference type="NCBIfam" id="TIGR01234">
    <property type="entry name" value="L-ribulokinase"/>
    <property type="match status" value="1"/>
</dbReference>
<keyword evidence="6 8" id="KW-0119">Carbohydrate metabolism</keyword>
<comment type="pathway">
    <text evidence="8">Carbohydrate degradation; L-arabinose degradation via L-ribulose; D-xylulose 5-phosphate from L-arabinose (bacterial route): step 2/3.</text>
</comment>
<dbReference type="AlphaFoldDB" id="A0A9X2PBE8"/>
<keyword evidence="2" id="KW-0547">Nucleotide-binding</keyword>
<sequence length="554" mass="60424">MGDQYVIGLDYGTDSVRAVLVNAKNGESIASHVVLYPRWKAGKYCNPVENQFRQHPLDHLEGLEASVKGVMEKSKIPASQVKAICVDTTGSSPLPVDNKGQSLAMNPAFAENPNAMMVLWKDHTANKEADEINHIARTWGGEDYTKYEGGIYSSEWFWSKILHVVREDQKVADAGFSWMEHCDYITAQLIGNEDPLTLKRSRCAAGHKALWHEIWGGLPPKEFLGLFHPYLASLRDRLYSETFTSDNQAGKLSKNWAERLGLTTDTVVAVGTFDAHAGAVGGEISENTLIKVMGTSTCDIMITSKENLGENLIQGICGQVDGSVIPGMIGLEAGQSGFGDVLAWFRELITKPSIDLIQKSIHLDEGQKAKLIEEVQENLIAQLSEEALKIPVNESKIVALDWINGRRTPDANQALKGAIMGLNMGSDAARVFKSLVEAISFGSKKIVDRFEEEGVKIETVIGMGGVAKKSKLVMQTLADVLNMPIKVAASDQAPALGAAIYAAVAAGIHPDTQSAIKVMSNGFDEVYYPIPANVQQYKMLYAEYGKFGKFVEGK</sequence>
<dbReference type="RefSeq" id="WP_258423495.1">
    <property type="nucleotide sequence ID" value="NZ_JANSUY010000007.1"/>
</dbReference>
<dbReference type="EC" id="2.7.1.16" evidence="7 8"/>
<dbReference type="Proteomes" id="UP001142175">
    <property type="component" value="Unassembled WGS sequence"/>
</dbReference>
<dbReference type="InterPro" id="IPR018484">
    <property type="entry name" value="FGGY_N"/>
</dbReference>
<evidence type="ECO:0000256" key="7">
    <source>
        <dbReference type="NCBIfam" id="TIGR01234"/>
    </source>
</evidence>
<keyword evidence="1 8" id="KW-0808">Transferase</keyword>
<evidence type="ECO:0000256" key="1">
    <source>
        <dbReference type="ARBA" id="ARBA00022679"/>
    </source>
</evidence>
<dbReference type="EMBL" id="JANSUY010000007">
    <property type="protein sequence ID" value="MCR9015640.1"/>
    <property type="molecule type" value="Genomic_DNA"/>
</dbReference>
<comment type="caution">
    <text evidence="11">The sequence shown here is derived from an EMBL/GenBank/DDBJ whole genome shotgun (WGS) entry which is preliminary data.</text>
</comment>
<organism evidence="11 12">
    <name type="scientific">Aquiflexum gelatinilyticum</name>
    <dbReference type="NCBI Taxonomy" id="2961943"/>
    <lineage>
        <taxon>Bacteria</taxon>
        <taxon>Pseudomonadati</taxon>
        <taxon>Bacteroidota</taxon>
        <taxon>Cytophagia</taxon>
        <taxon>Cytophagales</taxon>
        <taxon>Cyclobacteriaceae</taxon>
        <taxon>Aquiflexum</taxon>
    </lineage>
</organism>
<dbReference type="SUPFAM" id="SSF53067">
    <property type="entry name" value="Actin-like ATPase domain"/>
    <property type="match status" value="2"/>
</dbReference>
<dbReference type="Gene3D" id="3.30.420.40">
    <property type="match status" value="1"/>
</dbReference>
<reference evidence="11" key="1">
    <citation type="submission" date="2022-08" db="EMBL/GenBank/DDBJ databases">
        <authorList>
            <person name="Zhang D."/>
        </authorList>
    </citation>
    <scope>NUCLEOTIDE SEQUENCE</scope>
    <source>
        <strain evidence="11">XJ19-11</strain>
    </source>
</reference>
<evidence type="ECO:0000256" key="4">
    <source>
        <dbReference type="ARBA" id="ARBA00022840"/>
    </source>
</evidence>
<accession>A0A9X2PBE8</accession>
<feature type="domain" description="Carbohydrate kinase FGGY N-terminal" evidence="9">
    <location>
        <begin position="5"/>
        <end position="191"/>
    </location>
</feature>
<evidence type="ECO:0000256" key="2">
    <source>
        <dbReference type="ARBA" id="ARBA00022741"/>
    </source>
</evidence>
<dbReference type="InterPro" id="IPR005929">
    <property type="entry name" value="Ribulokinase"/>
</dbReference>
<dbReference type="InterPro" id="IPR043129">
    <property type="entry name" value="ATPase_NBD"/>
</dbReference>
<dbReference type="Gene3D" id="1.20.58.2240">
    <property type="match status" value="1"/>
</dbReference>
<evidence type="ECO:0000256" key="5">
    <source>
        <dbReference type="ARBA" id="ARBA00022935"/>
    </source>
</evidence>
<feature type="domain" description="Carbohydrate kinase FGGY C-terminal" evidence="10">
    <location>
        <begin position="292"/>
        <end position="506"/>
    </location>
</feature>
<dbReference type="Pfam" id="PF02782">
    <property type="entry name" value="FGGY_C"/>
    <property type="match status" value="1"/>
</dbReference>
<dbReference type="PANTHER" id="PTHR43435:SF4">
    <property type="entry name" value="FGGY CARBOHYDRATE KINASE DOMAIN-CONTAINING PROTEIN"/>
    <property type="match status" value="1"/>
</dbReference>
<name>A0A9X2PBE8_9BACT</name>
<dbReference type="GO" id="GO:0019569">
    <property type="term" value="P:L-arabinose catabolic process to D-xylulose 5-phosphate"/>
    <property type="evidence" value="ECO:0007669"/>
    <property type="project" value="InterPro"/>
</dbReference>
<dbReference type="PIRSF" id="PIRSF000538">
    <property type="entry name" value="GlpK"/>
    <property type="match status" value="1"/>
</dbReference>
<dbReference type="PANTHER" id="PTHR43435">
    <property type="entry name" value="RIBULOKINASE"/>
    <property type="match status" value="1"/>
</dbReference>
<evidence type="ECO:0000259" key="9">
    <source>
        <dbReference type="Pfam" id="PF00370"/>
    </source>
</evidence>
<evidence type="ECO:0000313" key="12">
    <source>
        <dbReference type="Proteomes" id="UP001142175"/>
    </source>
</evidence>
<dbReference type="GO" id="GO:0008741">
    <property type="term" value="F:ribulokinase activity"/>
    <property type="evidence" value="ECO:0007669"/>
    <property type="project" value="UniProtKB-UniRule"/>
</dbReference>